<proteinExistence type="predicted"/>
<feature type="compositionally biased region" description="Basic and acidic residues" evidence="1">
    <location>
        <begin position="9"/>
        <end position="32"/>
    </location>
</feature>
<organism evidence="2 3">
    <name type="scientific">Dacryopinax primogenitus (strain DJM 731)</name>
    <name type="common">Brown rot fungus</name>
    <dbReference type="NCBI Taxonomy" id="1858805"/>
    <lineage>
        <taxon>Eukaryota</taxon>
        <taxon>Fungi</taxon>
        <taxon>Dikarya</taxon>
        <taxon>Basidiomycota</taxon>
        <taxon>Agaricomycotina</taxon>
        <taxon>Dacrymycetes</taxon>
        <taxon>Dacrymycetales</taxon>
        <taxon>Dacrymycetaceae</taxon>
        <taxon>Dacryopinax</taxon>
    </lineage>
</organism>
<dbReference type="HOGENOM" id="CLU_1045925_0_0_1"/>
<evidence type="ECO:0000256" key="1">
    <source>
        <dbReference type="SAM" id="MobiDB-lite"/>
    </source>
</evidence>
<name>M5G0J4_DACPD</name>
<sequence length="266" mass="30396">MPSKKKVDKRPQDEKSDIDHPPSKTLHSDTDSARQAQVQVWLKQLKLWVRFARLANISDGADTTETEDTSVDHLPQVTMGRLDGFSPELRQTAGEIVRAVERDPAVLPIELRQLYGFPPADTEVLEYLLLPKEMDECQTAILCFLKTLYDELASLIEQKGGKQEYADMADWFRGYMATWTHMKEPSSTRRQFFKSVVEKSKQMWQEMNQSPHLSARERSCKSRMIDSFEKFSARLQPDKSSRKIAAPGIGLRIGPPTQYCAGFRAI</sequence>
<feature type="region of interest" description="Disordered" evidence="1">
    <location>
        <begin position="1"/>
        <end position="32"/>
    </location>
</feature>
<dbReference type="EMBL" id="JH795862">
    <property type="protein sequence ID" value="EJU02259.1"/>
    <property type="molecule type" value="Genomic_DNA"/>
</dbReference>
<dbReference type="RefSeq" id="XP_040629156.1">
    <property type="nucleotide sequence ID" value="XM_040768427.1"/>
</dbReference>
<keyword evidence="3" id="KW-1185">Reference proteome</keyword>
<protein>
    <submittedName>
        <fullName evidence="2">Uncharacterized protein</fullName>
    </submittedName>
</protein>
<dbReference type="AlphaFoldDB" id="M5G0J4"/>
<reference evidence="2 3" key="1">
    <citation type="journal article" date="2012" name="Science">
        <title>The Paleozoic origin of enzymatic lignin decomposition reconstructed from 31 fungal genomes.</title>
        <authorList>
            <person name="Floudas D."/>
            <person name="Binder M."/>
            <person name="Riley R."/>
            <person name="Barry K."/>
            <person name="Blanchette R.A."/>
            <person name="Henrissat B."/>
            <person name="Martinez A.T."/>
            <person name="Otillar R."/>
            <person name="Spatafora J.W."/>
            <person name="Yadav J.S."/>
            <person name="Aerts A."/>
            <person name="Benoit I."/>
            <person name="Boyd A."/>
            <person name="Carlson A."/>
            <person name="Copeland A."/>
            <person name="Coutinho P.M."/>
            <person name="de Vries R.P."/>
            <person name="Ferreira P."/>
            <person name="Findley K."/>
            <person name="Foster B."/>
            <person name="Gaskell J."/>
            <person name="Glotzer D."/>
            <person name="Gorecki P."/>
            <person name="Heitman J."/>
            <person name="Hesse C."/>
            <person name="Hori C."/>
            <person name="Igarashi K."/>
            <person name="Jurgens J.A."/>
            <person name="Kallen N."/>
            <person name="Kersten P."/>
            <person name="Kohler A."/>
            <person name="Kuees U."/>
            <person name="Kumar T.K.A."/>
            <person name="Kuo A."/>
            <person name="LaButti K."/>
            <person name="Larrondo L.F."/>
            <person name="Lindquist E."/>
            <person name="Ling A."/>
            <person name="Lombard V."/>
            <person name="Lucas S."/>
            <person name="Lundell T."/>
            <person name="Martin R."/>
            <person name="McLaughlin D.J."/>
            <person name="Morgenstern I."/>
            <person name="Morin E."/>
            <person name="Murat C."/>
            <person name="Nagy L.G."/>
            <person name="Nolan M."/>
            <person name="Ohm R.A."/>
            <person name="Patyshakuliyeva A."/>
            <person name="Rokas A."/>
            <person name="Ruiz-Duenas F.J."/>
            <person name="Sabat G."/>
            <person name="Salamov A."/>
            <person name="Samejima M."/>
            <person name="Schmutz J."/>
            <person name="Slot J.C."/>
            <person name="St John F."/>
            <person name="Stenlid J."/>
            <person name="Sun H."/>
            <person name="Sun S."/>
            <person name="Syed K."/>
            <person name="Tsang A."/>
            <person name="Wiebenga A."/>
            <person name="Young D."/>
            <person name="Pisabarro A."/>
            <person name="Eastwood D.C."/>
            <person name="Martin F."/>
            <person name="Cullen D."/>
            <person name="Grigoriev I.V."/>
            <person name="Hibbett D.S."/>
        </authorList>
    </citation>
    <scope>NUCLEOTIDE SEQUENCE [LARGE SCALE GENOMIC DNA]</scope>
    <source>
        <strain evidence="2 3">DJM-731 SS1</strain>
    </source>
</reference>
<dbReference type="Proteomes" id="UP000030653">
    <property type="component" value="Unassembled WGS sequence"/>
</dbReference>
<gene>
    <name evidence="2" type="ORF">DACRYDRAFT_107189</name>
</gene>
<dbReference type="GeneID" id="63683489"/>
<dbReference type="OrthoDB" id="107110at2759"/>
<evidence type="ECO:0000313" key="2">
    <source>
        <dbReference type="EMBL" id="EJU02259.1"/>
    </source>
</evidence>
<evidence type="ECO:0000313" key="3">
    <source>
        <dbReference type="Proteomes" id="UP000030653"/>
    </source>
</evidence>
<accession>M5G0J4</accession>